<organism evidence="1 2">
    <name type="scientific">Prevotella denticola</name>
    <dbReference type="NCBI Taxonomy" id="28129"/>
    <lineage>
        <taxon>Bacteria</taxon>
        <taxon>Pseudomonadati</taxon>
        <taxon>Bacteroidota</taxon>
        <taxon>Bacteroidia</taxon>
        <taxon>Bacteroidales</taxon>
        <taxon>Prevotellaceae</taxon>
        <taxon>Prevotella</taxon>
    </lineage>
</organism>
<sequence length="181" mass="20839">MSENGLLSFLFQFWDGLSAPLSHLAIPVTSPGRGTSHEKGAVDCPPQTSARIRRDLPACTARVWPCFPFKCFVLIFYLLLDGKHLWGFVDPMRRMKIGSTGREAWREVCRWLVYRYIHLRRKRCLTTLQTGVNWHRSRPWLGRNRASVGKEVRPFSAAGIPPPLSCRLSWPWETDLQPFGM</sequence>
<dbReference type="EMBL" id="UGTM01000002">
    <property type="protein sequence ID" value="SUB93952.1"/>
    <property type="molecule type" value="Genomic_DNA"/>
</dbReference>
<evidence type="ECO:0000313" key="2">
    <source>
        <dbReference type="Proteomes" id="UP000255469"/>
    </source>
</evidence>
<gene>
    <name evidence="1" type="ORF">NCTC13067_01810</name>
</gene>
<evidence type="ECO:0000313" key="1">
    <source>
        <dbReference type="EMBL" id="SUB93952.1"/>
    </source>
</evidence>
<reference evidence="1 2" key="1">
    <citation type="submission" date="2018-06" db="EMBL/GenBank/DDBJ databases">
        <authorList>
            <consortium name="Pathogen Informatics"/>
            <person name="Doyle S."/>
        </authorList>
    </citation>
    <scope>NUCLEOTIDE SEQUENCE [LARGE SCALE GENOMIC DNA]</scope>
    <source>
        <strain evidence="1 2">NCTC13067</strain>
    </source>
</reference>
<proteinExistence type="predicted"/>
<protein>
    <submittedName>
        <fullName evidence="1">Uncharacterized protein</fullName>
    </submittedName>
</protein>
<name>A0A379ED03_9BACT</name>
<dbReference type="AlphaFoldDB" id="A0A379ED03"/>
<accession>A0A379ED03</accession>
<dbReference type="Proteomes" id="UP000255469">
    <property type="component" value="Unassembled WGS sequence"/>
</dbReference>